<dbReference type="InterPro" id="IPR013341">
    <property type="entry name" value="Mandelate_racemase_N_dom"/>
</dbReference>
<dbReference type="SUPFAM" id="SSF51604">
    <property type="entry name" value="Enolase C-terminal domain-like"/>
    <property type="match status" value="1"/>
</dbReference>
<dbReference type="PANTHER" id="PTHR48073:SF5">
    <property type="entry name" value="O-SUCCINYLBENZOATE SYNTHASE"/>
    <property type="match status" value="1"/>
</dbReference>
<dbReference type="PANTHER" id="PTHR48073">
    <property type="entry name" value="O-SUCCINYLBENZOATE SYNTHASE-RELATED"/>
    <property type="match status" value="1"/>
</dbReference>
<dbReference type="Pfam" id="PF02746">
    <property type="entry name" value="MR_MLE_N"/>
    <property type="match status" value="1"/>
</dbReference>
<dbReference type="InterPro" id="IPR029065">
    <property type="entry name" value="Enolase_C-like"/>
</dbReference>
<name>A0ABY5NLP2_9MICO</name>
<evidence type="ECO:0000256" key="6">
    <source>
        <dbReference type="NCBIfam" id="TIGR01928"/>
    </source>
</evidence>
<evidence type="ECO:0000256" key="5">
    <source>
        <dbReference type="ARBA" id="ARBA00029491"/>
    </source>
</evidence>
<dbReference type="InterPro" id="IPR013342">
    <property type="entry name" value="Mandelate_racemase_C"/>
</dbReference>
<keyword evidence="9" id="KW-1185">Reference proteome</keyword>
<evidence type="ECO:0000256" key="1">
    <source>
        <dbReference type="ARBA" id="ARBA00001968"/>
    </source>
</evidence>
<evidence type="ECO:0000256" key="2">
    <source>
        <dbReference type="ARBA" id="ARBA00022723"/>
    </source>
</evidence>
<feature type="domain" description="Mandelate racemase/muconate lactonizing enzyme C-terminal" evidence="7">
    <location>
        <begin position="151"/>
        <end position="243"/>
    </location>
</feature>
<evidence type="ECO:0000313" key="8">
    <source>
        <dbReference type="EMBL" id="UUT36110.1"/>
    </source>
</evidence>
<dbReference type="EC" id="4.2.1.113" evidence="5 6"/>
<dbReference type="SFLD" id="SFLDS00001">
    <property type="entry name" value="Enolase"/>
    <property type="match status" value="1"/>
</dbReference>
<evidence type="ECO:0000256" key="3">
    <source>
        <dbReference type="ARBA" id="ARBA00022842"/>
    </source>
</evidence>
<dbReference type="CDD" id="cd03317">
    <property type="entry name" value="NAAAR"/>
    <property type="match status" value="1"/>
</dbReference>
<gene>
    <name evidence="8" type="primary">menC</name>
    <name evidence="8" type="ORF">L2X98_23860</name>
</gene>
<dbReference type="SFLD" id="SFLDG00180">
    <property type="entry name" value="muconate_cycloisomerase"/>
    <property type="match status" value="1"/>
</dbReference>
<dbReference type="NCBIfam" id="TIGR01928">
    <property type="entry name" value="menC_lowGC_arch"/>
    <property type="match status" value="1"/>
</dbReference>
<dbReference type="SFLD" id="SFLDF00009">
    <property type="entry name" value="o-succinylbenzoate_synthase"/>
    <property type="match status" value="1"/>
</dbReference>
<dbReference type="SUPFAM" id="SSF54826">
    <property type="entry name" value="Enolase N-terminal domain-like"/>
    <property type="match status" value="1"/>
</dbReference>
<organism evidence="8 9">
    <name type="scientific">Microbacterium elymi</name>
    <dbReference type="NCBI Taxonomy" id="2909587"/>
    <lineage>
        <taxon>Bacteria</taxon>
        <taxon>Bacillati</taxon>
        <taxon>Actinomycetota</taxon>
        <taxon>Actinomycetes</taxon>
        <taxon>Micrococcales</taxon>
        <taxon>Microbacteriaceae</taxon>
        <taxon>Microbacterium</taxon>
    </lineage>
</organism>
<dbReference type="Gene3D" id="3.20.20.120">
    <property type="entry name" value="Enolase-like C-terminal domain"/>
    <property type="match status" value="1"/>
</dbReference>
<keyword evidence="2" id="KW-0479">Metal-binding</keyword>
<dbReference type="InterPro" id="IPR036849">
    <property type="entry name" value="Enolase-like_C_sf"/>
</dbReference>
<evidence type="ECO:0000256" key="4">
    <source>
        <dbReference type="ARBA" id="ARBA00023239"/>
    </source>
</evidence>
<sequence>MPIARPAASIALEGFELRVLHIPLVAPFTTSFGTESVREVIVVRALTGDGDGWGEIVTQHAPLYSSEYTHGAWDVAQRFLIPALLDAHTVAPEQVAGILDPFIGHRMAKAGVELAVLDAALRTEGRPLGEYLGAVRDRVPSGVSVGIQHDAATLVDTVRGYLDEGYVRIKIKIKPGRDVAETAAVRDEFGAIPLQVDANSAYTLADVDTLAELDRFDLLLIEQPLAEDDIVDHATLARRLRTPICLDESITSAKAAGDALALEATSVINIKAGRIGGYLEAVRIHDLCRDAGVPVWCGGMLETGIGRAANAALAALPGFTLPGDVSASSRFYARDIVTEPAVLEDGHIAVPTGPGLGIQIDPAALDEFTVDRVELRR</sequence>
<keyword evidence="4 8" id="KW-0456">Lyase</keyword>
<dbReference type="Gene3D" id="3.30.390.10">
    <property type="entry name" value="Enolase-like, N-terminal domain"/>
    <property type="match status" value="1"/>
</dbReference>
<evidence type="ECO:0000259" key="7">
    <source>
        <dbReference type="SMART" id="SM00922"/>
    </source>
</evidence>
<dbReference type="EMBL" id="CP091139">
    <property type="protein sequence ID" value="UUT36110.1"/>
    <property type="molecule type" value="Genomic_DNA"/>
</dbReference>
<dbReference type="GO" id="GO:0043748">
    <property type="term" value="F:O-succinylbenzoate synthase activity"/>
    <property type="evidence" value="ECO:0007669"/>
    <property type="project" value="UniProtKB-EC"/>
</dbReference>
<dbReference type="Pfam" id="PF13378">
    <property type="entry name" value="MR_MLE_C"/>
    <property type="match status" value="1"/>
</dbReference>
<evidence type="ECO:0000313" key="9">
    <source>
        <dbReference type="Proteomes" id="UP001054811"/>
    </source>
</evidence>
<dbReference type="RefSeq" id="WP_259612759.1">
    <property type="nucleotide sequence ID" value="NZ_CP091139.2"/>
</dbReference>
<dbReference type="InterPro" id="IPR029017">
    <property type="entry name" value="Enolase-like_N"/>
</dbReference>
<reference evidence="8" key="1">
    <citation type="submission" date="2022-01" db="EMBL/GenBank/DDBJ databases">
        <title>Microbacterium eymi and Microbacterium rhizovicinus sp. nov., isolated from the rhizospheric soil of Elymus tsukushiensis, a plant native to the Dokdo Islands, Republic of Korea.</title>
        <authorList>
            <person name="Hwang Y.J."/>
        </authorList>
    </citation>
    <scope>NUCLEOTIDE SEQUENCE</scope>
    <source>
        <strain evidence="8">KUDC0405</strain>
    </source>
</reference>
<accession>A0ABY5NLP2</accession>
<dbReference type="SMART" id="SM00922">
    <property type="entry name" value="MR_MLE"/>
    <property type="match status" value="1"/>
</dbReference>
<proteinExistence type="predicted"/>
<keyword evidence="3" id="KW-0460">Magnesium</keyword>
<dbReference type="InterPro" id="IPR010197">
    <property type="entry name" value="OSBS/NAAAR"/>
</dbReference>
<comment type="cofactor">
    <cofactor evidence="1">
        <name>a divalent metal cation</name>
        <dbReference type="ChEBI" id="CHEBI:60240"/>
    </cofactor>
</comment>
<protein>
    <recommendedName>
        <fullName evidence="5 6">o-succinylbenzoate synthase</fullName>
        <ecNumber evidence="5 6">4.2.1.113</ecNumber>
    </recommendedName>
</protein>
<dbReference type="Proteomes" id="UP001054811">
    <property type="component" value="Chromosome"/>
</dbReference>